<dbReference type="STRING" id="50429.A0A2B4SDK7"/>
<comment type="catalytic activity">
    <reaction evidence="8">
        <text>L-threonyl-[protein] + ATP = O-phospho-L-threonyl-[protein] + ADP + H(+)</text>
        <dbReference type="Rhea" id="RHEA:46608"/>
        <dbReference type="Rhea" id="RHEA-COMP:11060"/>
        <dbReference type="Rhea" id="RHEA-COMP:11605"/>
        <dbReference type="ChEBI" id="CHEBI:15378"/>
        <dbReference type="ChEBI" id="CHEBI:30013"/>
        <dbReference type="ChEBI" id="CHEBI:30616"/>
        <dbReference type="ChEBI" id="CHEBI:61977"/>
        <dbReference type="ChEBI" id="CHEBI:456216"/>
        <dbReference type="EC" id="2.7.11.1"/>
    </reaction>
</comment>
<evidence type="ECO:0000256" key="8">
    <source>
        <dbReference type="ARBA" id="ARBA00047899"/>
    </source>
</evidence>
<evidence type="ECO:0000256" key="3">
    <source>
        <dbReference type="ARBA" id="ARBA00022527"/>
    </source>
</evidence>
<evidence type="ECO:0000313" key="13">
    <source>
        <dbReference type="EMBL" id="PFX27446.1"/>
    </source>
</evidence>
<feature type="compositionally biased region" description="Polar residues" evidence="11">
    <location>
        <begin position="322"/>
        <end position="343"/>
    </location>
</feature>
<dbReference type="EMBL" id="LSMT01000103">
    <property type="protein sequence ID" value="PFX27446.1"/>
    <property type="molecule type" value="Genomic_DNA"/>
</dbReference>
<dbReference type="Gene3D" id="1.10.510.10">
    <property type="entry name" value="Transferase(Phosphotransferase) domain 1"/>
    <property type="match status" value="1"/>
</dbReference>
<evidence type="ECO:0000256" key="6">
    <source>
        <dbReference type="ARBA" id="ARBA00022777"/>
    </source>
</evidence>
<protein>
    <recommendedName>
        <fullName evidence="2">non-specific serine/threonine protein kinase</fullName>
        <ecNumber evidence="2">2.7.11.1</ecNumber>
    </recommendedName>
</protein>
<comment type="caution">
    <text evidence="13">The sequence shown here is derived from an EMBL/GenBank/DDBJ whole genome shotgun (WGS) entry which is preliminary data.</text>
</comment>
<comment type="catalytic activity">
    <reaction evidence="9">
        <text>L-seryl-[protein] + ATP = O-phospho-L-seryl-[protein] + ADP + H(+)</text>
        <dbReference type="Rhea" id="RHEA:17989"/>
        <dbReference type="Rhea" id="RHEA-COMP:9863"/>
        <dbReference type="Rhea" id="RHEA-COMP:11604"/>
        <dbReference type="ChEBI" id="CHEBI:15378"/>
        <dbReference type="ChEBI" id="CHEBI:29999"/>
        <dbReference type="ChEBI" id="CHEBI:30616"/>
        <dbReference type="ChEBI" id="CHEBI:83421"/>
        <dbReference type="ChEBI" id="CHEBI:456216"/>
        <dbReference type="EC" id="2.7.11.1"/>
    </reaction>
</comment>
<gene>
    <name evidence="13" type="primary">NEK1</name>
    <name evidence="13" type="ORF">AWC38_SpisGene7870</name>
</gene>
<feature type="compositionally biased region" description="Basic and acidic residues" evidence="11">
    <location>
        <begin position="304"/>
        <end position="321"/>
    </location>
</feature>
<dbReference type="GO" id="GO:0005524">
    <property type="term" value="F:ATP binding"/>
    <property type="evidence" value="ECO:0007669"/>
    <property type="project" value="UniProtKB-UniRule"/>
</dbReference>
<feature type="compositionally biased region" description="Basic and acidic residues" evidence="11">
    <location>
        <begin position="455"/>
        <end position="472"/>
    </location>
</feature>
<dbReference type="InterPro" id="IPR051131">
    <property type="entry name" value="NEK_Ser/Thr_kinase_NIMA"/>
</dbReference>
<evidence type="ECO:0000256" key="9">
    <source>
        <dbReference type="ARBA" id="ARBA00048679"/>
    </source>
</evidence>
<organism evidence="13 14">
    <name type="scientific">Stylophora pistillata</name>
    <name type="common">Smooth cauliflower coral</name>
    <dbReference type="NCBI Taxonomy" id="50429"/>
    <lineage>
        <taxon>Eukaryota</taxon>
        <taxon>Metazoa</taxon>
        <taxon>Cnidaria</taxon>
        <taxon>Anthozoa</taxon>
        <taxon>Hexacorallia</taxon>
        <taxon>Scleractinia</taxon>
        <taxon>Astrocoeniina</taxon>
        <taxon>Pocilloporidae</taxon>
        <taxon>Stylophora</taxon>
    </lineage>
</organism>
<feature type="region of interest" description="Disordered" evidence="11">
    <location>
        <begin position="281"/>
        <end position="343"/>
    </location>
</feature>
<accession>A0A2B4SDK7</accession>
<dbReference type="GO" id="GO:0004674">
    <property type="term" value="F:protein serine/threonine kinase activity"/>
    <property type="evidence" value="ECO:0007669"/>
    <property type="project" value="UniProtKB-KW"/>
</dbReference>
<keyword evidence="3" id="KW-0723">Serine/threonine-protein kinase</keyword>
<keyword evidence="5 10" id="KW-0547">Nucleotide-binding</keyword>
<dbReference type="EC" id="2.7.11.1" evidence="2"/>
<dbReference type="SMART" id="SM00220">
    <property type="entry name" value="S_TKc"/>
    <property type="match status" value="1"/>
</dbReference>
<evidence type="ECO:0000256" key="11">
    <source>
        <dbReference type="SAM" id="MobiDB-lite"/>
    </source>
</evidence>
<feature type="region of interest" description="Disordered" evidence="11">
    <location>
        <begin position="455"/>
        <end position="484"/>
    </location>
</feature>
<dbReference type="PANTHER" id="PTHR44899:SF3">
    <property type="entry name" value="SERINE_THREONINE-PROTEIN KINASE NEK1"/>
    <property type="match status" value="1"/>
</dbReference>
<dbReference type="PROSITE" id="PS50011">
    <property type="entry name" value="PROTEIN_KINASE_DOM"/>
    <property type="match status" value="1"/>
</dbReference>
<dbReference type="PANTHER" id="PTHR44899">
    <property type="entry name" value="CAMK FAMILY PROTEIN KINASE"/>
    <property type="match status" value="1"/>
</dbReference>
<dbReference type="InterPro" id="IPR017441">
    <property type="entry name" value="Protein_kinase_ATP_BS"/>
</dbReference>
<reference evidence="14" key="1">
    <citation type="journal article" date="2017" name="bioRxiv">
        <title>Comparative analysis of the genomes of Stylophora pistillata and Acropora digitifera provides evidence for extensive differences between species of corals.</title>
        <authorList>
            <person name="Voolstra C.R."/>
            <person name="Li Y."/>
            <person name="Liew Y.J."/>
            <person name="Baumgarten S."/>
            <person name="Zoccola D."/>
            <person name="Flot J.-F."/>
            <person name="Tambutte S."/>
            <person name="Allemand D."/>
            <person name="Aranda M."/>
        </authorList>
    </citation>
    <scope>NUCLEOTIDE SEQUENCE [LARGE SCALE GENOMIC DNA]</scope>
</reference>
<dbReference type="Pfam" id="PF00069">
    <property type="entry name" value="Pkinase"/>
    <property type="match status" value="1"/>
</dbReference>
<keyword evidence="7 10" id="KW-0067">ATP-binding</keyword>
<evidence type="ECO:0000256" key="10">
    <source>
        <dbReference type="PROSITE-ProRule" id="PRU10141"/>
    </source>
</evidence>
<evidence type="ECO:0000256" key="5">
    <source>
        <dbReference type="ARBA" id="ARBA00022741"/>
    </source>
</evidence>
<evidence type="ECO:0000256" key="1">
    <source>
        <dbReference type="ARBA" id="ARBA00010886"/>
    </source>
</evidence>
<keyword evidence="14" id="KW-1185">Reference proteome</keyword>
<feature type="domain" description="Protein kinase" evidence="12">
    <location>
        <begin position="4"/>
        <end position="274"/>
    </location>
</feature>
<keyword evidence="4" id="KW-0808">Transferase</keyword>
<evidence type="ECO:0000313" key="14">
    <source>
        <dbReference type="Proteomes" id="UP000225706"/>
    </source>
</evidence>
<proteinExistence type="inferred from homology"/>
<evidence type="ECO:0000259" key="12">
    <source>
        <dbReference type="PROSITE" id="PS50011"/>
    </source>
</evidence>
<evidence type="ECO:0000256" key="2">
    <source>
        <dbReference type="ARBA" id="ARBA00012513"/>
    </source>
</evidence>
<feature type="binding site" evidence="10">
    <location>
        <position position="33"/>
    </location>
    <ligand>
        <name>ATP</name>
        <dbReference type="ChEBI" id="CHEBI:30616"/>
    </ligand>
</feature>
<feature type="compositionally biased region" description="Polar residues" evidence="11">
    <location>
        <begin position="281"/>
        <end position="301"/>
    </location>
</feature>
<evidence type="ECO:0000256" key="7">
    <source>
        <dbReference type="ARBA" id="ARBA00022840"/>
    </source>
</evidence>
<name>A0A2B4SDK7_STYPI</name>
<keyword evidence="6 13" id="KW-0418">Kinase</keyword>
<dbReference type="InterPro" id="IPR011009">
    <property type="entry name" value="Kinase-like_dom_sf"/>
</dbReference>
<dbReference type="Proteomes" id="UP000225706">
    <property type="component" value="Unassembled WGS sequence"/>
</dbReference>
<dbReference type="PROSITE" id="PS00108">
    <property type="entry name" value="PROTEIN_KINASE_ST"/>
    <property type="match status" value="1"/>
</dbReference>
<dbReference type="SUPFAM" id="SSF56112">
    <property type="entry name" value="Protein kinase-like (PK-like)"/>
    <property type="match status" value="1"/>
</dbReference>
<dbReference type="PROSITE" id="PS00107">
    <property type="entry name" value="PROTEIN_KINASE_ATP"/>
    <property type="match status" value="1"/>
</dbReference>
<dbReference type="InterPro" id="IPR000719">
    <property type="entry name" value="Prot_kinase_dom"/>
</dbReference>
<dbReference type="FunFam" id="3.30.200.20:FF:000097">
    <property type="entry name" value="Probable serine/threonine-protein kinase nek1"/>
    <property type="match status" value="1"/>
</dbReference>
<evidence type="ECO:0000256" key="4">
    <source>
        <dbReference type="ARBA" id="ARBA00022679"/>
    </source>
</evidence>
<dbReference type="AlphaFoldDB" id="A0A2B4SDK7"/>
<sequence>MERYSKIKQIGSGTFGQAWLVESTVSQRKYALKELGVSEMSEHDRHLALNEAKILSKLKHKNIVRYKEAFVALGKLCIAMEFAEKGDLYTRIRDRNGMHFPETQILEWFTQLCFALKYIHGQNILHRDLKTQNIFLGKDDVIKLGDFGIARMLNSTLDHAQTTVGTPYYLSPEICQKKPHYGPLLEDLVSVLLQKNPDDRPSAKQLLYVPAMQPYVKKFLQCERDRMNSVASDITEITSRSTHECSQILSPGKTEKKCLKVNVAEESYSLHQGEEIQMKQSQVLKQPQQISSRKQGLSSARTLRPRENEPARVDAPKKQELPDTNNASKMHQPPSVNGNTPNARENVVTRLPVDARKYNLIRLAHALQRRHSEHIFTPSEPRNKISKVRIHSSGALFVNHSAPEDDVFSVSESTTVADRKPDRCIGTKPRDVKERGSSKAVNCRSRVNSITQKRKTEPVMEMDQSKSDEDMCRKRRNQSAVTTHDRNRRPFMQRHRRLTTNLETNEEDKENRSSMFSNAQVKAKRCASSGALRQIQSRNIESLPMSKEAKEIFGQKNESSKSTYTVCKERKPSVFEIPDIDERLFCYSANTKEKDFSNQDNDGNEGTILKSERRLSSVTNEQTDLNDRNFETVVQTVPEAVTNKTERDDSFSTSQWKFKHGGKTLHLDSVSSNDSIYSHMEALRVYLEKELGTRLLTAVYRYLVHVSLEDNEMVRKGAMAMLGEDKMTYFPVLLQLVTCEAIYFRAS</sequence>
<dbReference type="CDD" id="cd08215">
    <property type="entry name" value="STKc_Nek"/>
    <property type="match status" value="1"/>
</dbReference>
<comment type="similarity">
    <text evidence="1">Belongs to the protein kinase superfamily. NEK Ser/Thr protein kinase family. NIMA subfamily.</text>
</comment>
<dbReference type="InterPro" id="IPR008271">
    <property type="entry name" value="Ser/Thr_kinase_AS"/>
</dbReference>
<feature type="region of interest" description="Disordered" evidence="11">
    <location>
        <begin position="500"/>
        <end position="522"/>
    </location>
</feature>
<dbReference type="OrthoDB" id="248923at2759"/>